<dbReference type="PANTHER" id="PTHR46087:SF9">
    <property type="entry name" value="ARM REPEAT SUPERFAMILY PROTEIN"/>
    <property type="match status" value="1"/>
</dbReference>
<protein>
    <submittedName>
        <fullName evidence="1">Uncharacterized protein</fullName>
    </submittedName>
</protein>
<organism evidence="1 2">
    <name type="scientific">Populus alba x Populus x berolinensis</name>
    <dbReference type="NCBI Taxonomy" id="444605"/>
    <lineage>
        <taxon>Eukaryota</taxon>
        <taxon>Viridiplantae</taxon>
        <taxon>Streptophyta</taxon>
        <taxon>Embryophyta</taxon>
        <taxon>Tracheophyta</taxon>
        <taxon>Spermatophyta</taxon>
        <taxon>Magnoliopsida</taxon>
        <taxon>eudicotyledons</taxon>
        <taxon>Gunneridae</taxon>
        <taxon>Pentapetalae</taxon>
        <taxon>rosids</taxon>
        <taxon>fabids</taxon>
        <taxon>Malpighiales</taxon>
        <taxon>Salicaceae</taxon>
        <taxon>Saliceae</taxon>
        <taxon>Populus</taxon>
    </lineage>
</organism>
<dbReference type="AlphaFoldDB" id="A0AAD6QL47"/>
<dbReference type="Pfam" id="PF06592">
    <property type="entry name" value="DUF1138"/>
    <property type="match status" value="1"/>
</dbReference>
<sequence>MCLTRKWLAIARTLQMGKQQKMSHVMSVQLRQESLMNVPFQKYDDKARKATNPFLDQNLIASPQIAPVGTVQMQCATEYQHLPDLFRLPASSPFDNFLKAAVTARGRCLAICFLPSGPARVLWSFKECNIMSTKYIVSSSSWDHIALAYVGDYVVSDKKIFGGLQPRTRLKTRERLGRRLTKKFQAWPRTGGHTSGDESKYTRQKFHCYVPRFLNPILACDLSVSVRILGPQPLSL</sequence>
<dbReference type="InterPro" id="IPR055296">
    <property type="entry name" value="SRL2-like"/>
</dbReference>
<reference evidence="1" key="1">
    <citation type="journal article" date="2023" name="Mol. Ecol. Resour.">
        <title>Chromosome-level genome assembly of a triploid poplar Populus alba 'Berolinensis'.</title>
        <authorList>
            <person name="Chen S."/>
            <person name="Yu Y."/>
            <person name="Wang X."/>
            <person name="Wang S."/>
            <person name="Zhang T."/>
            <person name="Zhou Y."/>
            <person name="He R."/>
            <person name="Meng N."/>
            <person name="Wang Y."/>
            <person name="Liu W."/>
            <person name="Liu Z."/>
            <person name="Liu J."/>
            <person name="Guo Q."/>
            <person name="Huang H."/>
            <person name="Sederoff R.R."/>
            <person name="Wang G."/>
            <person name="Qu G."/>
            <person name="Chen S."/>
        </authorList>
    </citation>
    <scope>NUCLEOTIDE SEQUENCE</scope>
    <source>
        <strain evidence="1">SC-2020</strain>
    </source>
</reference>
<dbReference type="Proteomes" id="UP001164929">
    <property type="component" value="Chromosome 6"/>
</dbReference>
<keyword evidence="2" id="KW-1185">Reference proteome</keyword>
<dbReference type="PANTHER" id="PTHR46087">
    <property type="entry name" value="PUTATIVE, EXPRESSED-RELATED"/>
    <property type="match status" value="1"/>
</dbReference>
<comment type="caution">
    <text evidence="1">The sequence shown here is derived from an EMBL/GenBank/DDBJ whole genome shotgun (WGS) entry which is preliminary data.</text>
</comment>
<evidence type="ECO:0000313" key="2">
    <source>
        <dbReference type="Proteomes" id="UP001164929"/>
    </source>
</evidence>
<name>A0AAD6QL47_9ROSI</name>
<evidence type="ECO:0000313" key="1">
    <source>
        <dbReference type="EMBL" id="KAJ6992396.1"/>
    </source>
</evidence>
<accession>A0AAD6QL47</accession>
<dbReference type="InterPro" id="IPR009515">
    <property type="entry name" value="DUF1138"/>
</dbReference>
<proteinExistence type="predicted"/>
<dbReference type="EMBL" id="JAQIZT010000006">
    <property type="protein sequence ID" value="KAJ6992396.1"/>
    <property type="molecule type" value="Genomic_DNA"/>
</dbReference>
<gene>
    <name evidence="1" type="ORF">NC653_015700</name>
</gene>